<keyword evidence="4" id="KW-1185">Reference proteome</keyword>
<evidence type="ECO:0000256" key="1">
    <source>
        <dbReference type="SAM" id="SignalP"/>
    </source>
</evidence>
<feature type="chain" id="PRO_5045029596" evidence="1">
    <location>
        <begin position="26"/>
        <end position="500"/>
    </location>
</feature>
<accession>A0ABP0SKU5</accession>
<dbReference type="EMBL" id="CAXAMM010044051">
    <property type="protein sequence ID" value="CAK9112892.1"/>
    <property type="molecule type" value="Genomic_DNA"/>
</dbReference>
<gene>
    <name evidence="2" type="ORF">SCF082_LOCUS52340</name>
    <name evidence="3" type="ORF">SCF082_LOCUS52393</name>
</gene>
<dbReference type="Proteomes" id="UP001642464">
    <property type="component" value="Unassembled WGS sequence"/>
</dbReference>
<proteinExistence type="predicted"/>
<protein>
    <submittedName>
        <fullName evidence="3">Uncharacterized protein</fullName>
    </submittedName>
</protein>
<evidence type="ECO:0000313" key="4">
    <source>
        <dbReference type="Proteomes" id="UP001642464"/>
    </source>
</evidence>
<evidence type="ECO:0000313" key="3">
    <source>
        <dbReference type="EMBL" id="CAK9113001.1"/>
    </source>
</evidence>
<sequence>MDQPYGIPSCVHSIILWFVPNTVLPQWCCACTSTAEVAEAHPCWQHRSLQCFGGELLELRFTGGSAWRKLYGRLALAINHLRLGKPTLREGLRFETSAAAWDLELQWSLVVPTPQLEAAAVLSYDGASCRFCDVHEMTSSCLWKDMVGEKVEALRAVIATDCIFLLANSRKIDIYDFNGQWTGELLQSSEEVDLLRSTSDMFLADGQLILEQPTRLLLWDCTSQKQRGVIRPTPSWILGQEERLCPLQARPAGSSLALWAEEGGHSIQFWSIESLRLLTQWSPFTRLDQTLMTFGVSVGEQLLLAVDSAEMLHVACMESKGVVDLMAIPLFMEGGRSILPCSVAVRCGMLSFVEATGLEAHQRTLHVWRLASNGDILPVPRRCSFPFTTGGQAAVSVPKPILGHFVLLKTCSVIEGDDPYLSVAVFDAKQEVLLYHVATSAQDSTLFRRSHPLSDLILGFWVSGPSETRSLHLYNLAKPQVRQVALSSSEASIRSLPSSM</sequence>
<reference evidence="3 4" key="1">
    <citation type="submission" date="2024-02" db="EMBL/GenBank/DDBJ databases">
        <authorList>
            <person name="Chen Y."/>
            <person name="Shah S."/>
            <person name="Dougan E. K."/>
            <person name="Thang M."/>
            <person name="Chan C."/>
        </authorList>
    </citation>
    <scope>NUCLEOTIDE SEQUENCE [LARGE SCALE GENOMIC DNA]</scope>
</reference>
<dbReference type="EMBL" id="CAXAMM010044084">
    <property type="protein sequence ID" value="CAK9113001.1"/>
    <property type="molecule type" value="Genomic_DNA"/>
</dbReference>
<feature type="signal peptide" evidence="1">
    <location>
        <begin position="1"/>
        <end position="25"/>
    </location>
</feature>
<keyword evidence="1" id="KW-0732">Signal</keyword>
<name>A0ABP0SKU5_9DINO</name>
<comment type="caution">
    <text evidence="3">The sequence shown here is derived from an EMBL/GenBank/DDBJ whole genome shotgun (WGS) entry which is preliminary data.</text>
</comment>
<evidence type="ECO:0000313" key="2">
    <source>
        <dbReference type="EMBL" id="CAK9112892.1"/>
    </source>
</evidence>
<organism evidence="3 4">
    <name type="scientific">Durusdinium trenchii</name>
    <dbReference type="NCBI Taxonomy" id="1381693"/>
    <lineage>
        <taxon>Eukaryota</taxon>
        <taxon>Sar</taxon>
        <taxon>Alveolata</taxon>
        <taxon>Dinophyceae</taxon>
        <taxon>Suessiales</taxon>
        <taxon>Symbiodiniaceae</taxon>
        <taxon>Durusdinium</taxon>
    </lineage>
</organism>